<comment type="subcellular location">
    <subcellularLocation>
        <location evidence="1">Cell membrane</location>
        <topology evidence="1">Peripheral membrane protein</topology>
    </subcellularLocation>
</comment>
<dbReference type="PROSITE" id="PS00211">
    <property type="entry name" value="ABC_TRANSPORTER_1"/>
    <property type="match status" value="1"/>
</dbReference>
<dbReference type="Pfam" id="PF08352">
    <property type="entry name" value="oligo_HPY"/>
    <property type="match status" value="1"/>
</dbReference>
<organism evidence="8 9">
    <name type="scientific">Sulfolobus tengchongensis</name>
    <dbReference type="NCBI Taxonomy" id="207809"/>
    <lineage>
        <taxon>Archaea</taxon>
        <taxon>Thermoproteota</taxon>
        <taxon>Thermoprotei</taxon>
        <taxon>Sulfolobales</taxon>
        <taxon>Sulfolobaceae</taxon>
        <taxon>Sulfolobus</taxon>
    </lineage>
</organism>
<dbReference type="InterPro" id="IPR003439">
    <property type="entry name" value="ABC_transporter-like_ATP-bd"/>
</dbReference>
<dbReference type="SUPFAM" id="SSF52540">
    <property type="entry name" value="P-loop containing nucleoside triphosphate hydrolases"/>
    <property type="match status" value="1"/>
</dbReference>
<dbReference type="InterPro" id="IPR027417">
    <property type="entry name" value="P-loop_NTPase"/>
</dbReference>
<evidence type="ECO:0000259" key="7">
    <source>
        <dbReference type="PROSITE" id="PS50893"/>
    </source>
</evidence>
<protein>
    <submittedName>
        <fullName evidence="8">ABC transporter ATP-binding protein</fullName>
    </submittedName>
</protein>
<dbReference type="PROSITE" id="PS50893">
    <property type="entry name" value="ABC_TRANSPORTER_2"/>
    <property type="match status" value="1"/>
</dbReference>
<dbReference type="SMART" id="SM00382">
    <property type="entry name" value="AAA"/>
    <property type="match status" value="1"/>
</dbReference>
<evidence type="ECO:0000256" key="1">
    <source>
        <dbReference type="ARBA" id="ARBA00004202"/>
    </source>
</evidence>
<dbReference type="InterPro" id="IPR050388">
    <property type="entry name" value="ABC_Ni/Peptide_Import"/>
</dbReference>
<dbReference type="Pfam" id="PF00005">
    <property type="entry name" value="ABC_tran"/>
    <property type="match status" value="1"/>
</dbReference>
<dbReference type="PANTHER" id="PTHR43297">
    <property type="entry name" value="OLIGOPEPTIDE TRANSPORT ATP-BINDING PROTEIN APPD"/>
    <property type="match status" value="1"/>
</dbReference>
<dbReference type="GeneID" id="89336593"/>
<dbReference type="GO" id="GO:0005524">
    <property type="term" value="F:ATP binding"/>
    <property type="evidence" value="ECO:0007669"/>
    <property type="project" value="UniProtKB-KW"/>
</dbReference>
<dbReference type="InterPro" id="IPR003593">
    <property type="entry name" value="AAA+_ATPase"/>
</dbReference>
<evidence type="ECO:0000256" key="5">
    <source>
        <dbReference type="ARBA" id="ARBA00022840"/>
    </source>
</evidence>
<dbReference type="RefSeq" id="WP_338598429.1">
    <property type="nucleotide sequence ID" value="NZ_CP146016.1"/>
</dbReference>
<dbReference type="Proteomes" id="UP001432202">
    <property type="component" value="Chromosome"/>
</dbReference>
<name>A0AAX4KXK5_9CREN</name>
<accession>A0AAX4KXK5</accession>
<evidence type="ECO:0000256" key="6">
    <source>
        <dbReference type="ARBA" id="ARBA00023136"/>
    </source>
</evidence>
<evidence type="ECO:0000313" key="8">
    <source>
        <dbReference type="EMBL" id="WWQ59342.1"/>
    </source>
</evidence>
<dbReference type="GO" id="GO:0015833">
    <property type="term" value="P:peptide transport"/>
    <property type="evidence" value="ECO:0007669"/>
    <property type="project" value="InterPro"/>
</dbReference>
<keyword evidence="6" id="KW-0472">Membrane</keyword>
<keyword evidence="5 8" id="KW-0067">ATP-binding</keyword>
<keyword evidence="2" id="KW-0813">Transport</keyword>
<keyword evidence="4" id="KW-0547">Nucleotide-binding</keyword>
<evidence type="ECO:0000256" key="2">
    <source>
        <dbReference type="ARBA" id="ARBA00022448"/>
    </source>
</evidence>
<dbReference type="AlphaFoldDB" id="A0AAX4KXK5"/>
<evidence type="ECO:0000313" key="9">
    <source>
        <dbReference type="Proteomes" id="UP001432202"/>
    </source>
</evidence>
<dbReference type="CDD" id="cd03257">
    <property type="entry name" value="ABC_NikE_OppD_transporters"/>
    <property type="match status" value="1"/>
</dbReference>
<dbReference type="NCBIfam" id="TIGR01727">
    <property type="entry name" value="oligo_HPY"/>
    <property type="match status" value="1"/>
</dbReference>
<dbReference type="GO" id="GO:0005886">
    <property type="term" value="C:plasma membrane"/>
    <property type="evidence" value="ECO:0007669"/>
    <property type="project" value="UniProtKB-SubCell"/>
</dbReference>
<keyword evidence="3" id="KW-1003">Cell membrane</keyword>
<sequence length="324" mass="36289">MALLEVKDLTVSFKLGSKYYDVVRNLSFQVEKGDSLAIVGESGSGKTTAAMAIMGLLPRNAIVKSGSILFNGVDLVKLSKDEWGSIRWKRIAMVFQASQNALDPVKKIGDQLVELYKYHNKNSNKEDAITKVYEVLKMVNLDPSTFKLYPHELSGGMKQRVVIAASLLLDPELLIADEPTTALDVITQAEILLLLRKIIKEKGLSLIFITHDISLASTLCNKIVIMYGGSDMEQGSLKEIITSPLHPYTKHLLRSLTELEEGRLILDKKRNNKVLEFEDQKINGCPFFSKCPEATEKCSGHLPKRIDLRNRKIRCINVDDKAWS</sequence>
<proteinExistence type="predicted"/>
<dbReference type="InterPro" id="IPR013563">
    <property type="entry name" value="Oligopep_ABC_C"/>
</dbReference>
<dbReference type="FunFam" id="3.40.50.300:FF:000016">
    <property type="entry name" value="Oligopeptide ABC transporter ATP-binding component"/>
    <property type="match status" value="1"/>
</dbReference>
<dbReference type="EMBL" id="CP146016">
    <property type="protein sequence ID" value="WWQ59342.1"/>
    <property type="molecule type" value="Genomic_DNA"/>
</dbReference>
<dbReference type="InterPro" id="IPR017871">
    <property type="entry name" value="ABC_transporter-like_CS"/>
</dbReference>
<dbReference type="GO" id="GO:0016887">
    <property type="term" value="F:ATP hydrolysis activity"/>
    <property type="evidence" value="ECO:0007669"/>
    <property type="project" value="InterPro"/>
</dbReference>
<evidence type="ECO:0000256" key="3">
    <source>
        <dbReference type="ARBA" id="ARBA00022475"/>
    </source>
</evidence>
<evidence type="ECO:0000256" key="4">
    <source>
        <dbReference type="ARBA" id="ARBA00022741"/>
    </source>
</evidence>
<gene>
    <name evidence="8" type="ORF">V6M85_07455</name>
</gene>
<dbReference type="PANTHER" id="PTHR43297:SF2">
    <property type="entry name" value="DIPEPTIDE TRANSPORT ATP-BINDING PROTEIN DPPD"/>
    <property type="match status" value="1"/>
</dbReference>
<reference evidence="8 9" key="1">
    <citation type="submission" date="2024-02" db="EMBL/GenBank/DDBJ databases">
        <title>STSV induces naive adaptation in Sulfolobus.</title>
        <authorList>
            <person name="Xiang X."/>
            <person name="Song M."/>
        </authorList>
    </citation>
    <scope>NUCLEOTIDE SEQUENCE [LARGE SCALE GENOMIC DNA]</scope>
    <source>
        <strain evidence="8 9">RT2</strain>
    </source>
</reference>
<feature type="domain" description="ABC transporter" evidence="7">
    <location>
        <begin position="4"/>
        <end position="253"/>
    </location>
</feature>
<dbReference type="Gene3D" id="3.40.50.300">
    <property type="entry name" value="P-loop containing nucleotide triphosphate hydrolases"/>
    <property type="match status" value="1"/>
</dbReference>
<keyword evidence="9" id="KW-1185">Reference proteome</keyword>